<reference evidence="9" key="1">
    <citation type="submission" date="2023-08" db="EMBL/GenBank/DDBJ databases">
        <authorList>
            <person name="Audoor S."/>
            <person name="Bilcke G."/>
        </authorList>
    </citation>
    <scope>NUCLEOTIDE SEQUENCE</scope>
</reference>
<evidence type="ECO:0000256" key="5">
    <source>
        <dbReference type="ARBA" id="ARBA00023004"/>
    </source>
</evidence>
<comment type="caution">
    <text evidence="9">The sequence shown here is derived from an EMBL/GenBank/DDBJ whole genome shotgun (WGS) entry which is preliminary data.</text>
</comment>
<dbReference type="Proteomes" id="UP001295423">
    <property type="component" value="Unassembled WGS sequence"/>
</dbReference>
<dbReference type="SMART" id="SM00702">
    <property type="entry name" value="P4Hc"/>
    <property type="match status" value="1"/>
</dbReference>
<dbReference type="GO" id="GO:0005506">
    <property type="term" value="F:iron ion binding"/>
    <property type="evidence" value="ECO:0007669"/>
    <property type="project" value="InterPro"/>
</dbReference>
<feature type="compositionally biased region" description="Low complexity" evidence="7">
    <location>
        <begin position="217"/>
        <end position="255"/>
    </location>
</feature>
<evidence type="ECO:0000256" key="6">
    <source>
        <dbReference type="SAM" id="Coils"/>
    </source>
</evidence>
<keyword evidence="3" id="KW-0223">Dioxygenase</keyword>
<feature type="region of interest" description="Disordered" evidence="7">
    <location>
        <begin position="201"/>
        <end position="259"/>
    </location>
</feature>
<comment type="cofactor">
    <cofactor evidence="1">
        <name>L-ascorbate</name>
        <dbReference type="ChEBI" id="CHEBI:38290"/>
    </cofactor>
</comment>
<dbReference type="GO" id="GO:0005783">
    <property type="term" value="C:endoplasmic reticulum"/>
    <property type="evidence" value="ECO:0007669"/>
    <property type="project" value="TreeGrafter"/>
</dbReference>
<dbReference type="AlphaFoldDB" id="A0AAD2CIM4"/>
<dbReference type="InterPro" id="IPR045054">
    <property type="entry name" value="P4HA-like"/>
</dbReference>
<keyword evidence="10" id="KW-1185">Reference proteome</keyword>
<dbReference type="PANTHER" id="PTHR10869:SF229">
    <property type="entry name" value="PROLYL 4-HYDROXYLASE ALPHA SUBUNIT DOMAIN-CONTAINING PROTEIN"/>
    <property type="match status" value="1"/>
</dbReference>
<dbReference type="PROSITE" id="PS51471">
    <property type="entry name" value="FE2OG_OXY"/>
    <property type="match status" value="1"/>
</dbReference>
<protein>
    <recommendedName>
        <fullName evidence="8">Fe2OG dioxygenase domain-containing protein</fullName>
    </recommendedName>
</protein>
<dbReference type="Gene3D" id="2.60.120.620">
    <property type="entry name" value="q2cbj1_9rhob like domain"/>
    <property type="match status" value="1"/>
</dbReference>
<evidence type="ECO:0000256" key="3">
    <source>
        <dbReference type="ARBA" id="ARBA00022964"/>
    </source>
</evidence>
<gene>
    <name evidence="9" type="ORF">CYCCA115_LOCUS4369</name>
</gene>
<evidence type="ECO:0000256" key="7">
    <source>
        <dbReference type="SAM" id="MobiDB-lite"/>
    </source>
</evidence>
<dbReference type="Pfam" id="PF13640">
    <property type="entry name" value="2OG-FeII_Oxy_3"/>
    <property type="match status" value="1"/>
</dbReference>
<dbReference type="InterPro" id="IPR005123">
    <property type="entry name" value="Oxoglu/Fe-dep_dioxygenase_dom"/>
</dbReference>
<organism evidence="9 10">
    <name type="scientific">Cylindrotheca closterium</name>
    <dbReference type="NCBI Taxonomy" id="2856"/>
    <lineage>
        <taxon>Eukaryota</taxon>
        <taxon>Sar</taxon>
        <taxon>Stramenopiles</taxon>
        <taxon>Ochrophyta</taxon>
        <taxon>Bacillariophyta</taxon>
        <taxon>Bacillariophyceae</taxon>
        <taxon>Bacillariophycidae</taxon>
        <taxon>Bacillariales</taxon>
        <taxon>Bacillariaceae</taxon>
        <taxon>Cylindrotheca</taxon>
    </lineage>
</organism>
<proteinExistence type="predicted"/>
<evidence type="ECO:0000256" key="4">
    <source>
        <dbReference type="ARBA" id="ARBA00023002"/>
    </source>
</evidence>
<name>A0AAD2CIM4_9STRA</name>
<feature type="coiled-coil region" evidence="6">
    <location>
        <begin position="60"/>
        <end position="97"/>
    </location>
</feature>
<keyword evidence="2" id="KW-0479">Metal-binding</keyword>
<dbReference type="GO" id="GO:0031418">
    <property type="term" value="F:L-ascorbic acid binding"/>
    <property type="evidence" value="ECO:0007669"/>
    <property type="project" value="InterPro"/>
</dbReference>
<dbReference type="InterPro" id="IPR044862">
    <property type="entry name" value="Pro_4_hyd_alph_FE2OG_OXY"/>
</dbReference>
<evidence type="ECO:0000259" key="8">
    <source>
        <dbReference type="PROSITE" id="PS51471"/>
    </source>
</evidence>
<feature type="domain" description="Fe2OG dioxygenase" evidence="8">
    <location>
        <begin position="394"/>
        <end position="509"/>
    </location>
</feature>
<accession>A0AAD2CIM4</accession>
<evidence type="ECO:0000256" key="1">
    <source>
        <dbReference type="ARBA" id="ARBA00001961"/>
    </source>
</evidence>
<dbReference type="GO" id="GO:0004656">
    <property type="term" value="F:procollagen-proline 4-dioxygenase activity"/>
    <property type="evidence" value="ECO:0007669"/>
    <property type="project" value="TreeGrafter"/>
</dbReference>
<keyword evidence="5" id="KW-0408">Iron</keyword>
<evidence type="ECO:0000256" key="2">
    <source>
        <dbReference type="ARBA" id="ARBA00022723"/>
    </source>
</evidence>
<sequence length="550" mass="60309">MPPTTSSSVITDFQNQNGVSAMMCDPSASDNNNPLLKLASSALSSNPTALSMQAQYALALQQHQHQHQQQQQQQQILQQQQQIQQQQQHQQQQLQQQHMLQQAAQSLQYSTMGPTPQTQQQQQQQQQQLMAQLIASGATSNQTAATLQAAVLLQQHQQQHQQQQILQQQLQYLAASQGQHHQMTTSPHNLIPKHLQDTTLEASMDGTPGYQPAVILPPTSTSLSSSSSSSSSPSGNNNNNNNTNNALPANNIITNSAPNHQPSNLNLDLNLDLGQLAQLAASIPWATAIPRAPLTLQEDMLCNSFPPIYNGVNLQYPGLRQLRSSPPVYVVDNFLTPAECQFLIHAATDVFQPAPVVGQGIGEISPSRTSSTCYLARDDLPEYLRKVRLLTGKPISHCELPQVGRYFPSQRYLQHFDAFDLSDANGRRFASNGGQRVVTVLVYLNTLTEEQGGATHFPNLNIKVQPQQGMALVFFPSTVDGLLDRQALHAALPPLGNATKYVSQVWIRQSDYKGDPSKRLNPIMGIQNYQPPSVMDVLQLKAAAGASCLT</sequence>
<keyword evidence="4" id="KW-0560">Oxidoreductase</keyword>
<dbReference type="EMBL" id="CAKOGP040000446">
    <property type="protein sequence ID" value="CAJ1935032.1"/>
    <property type="molecule type" value="Genomic_DNA"/>
</dbReference>
<dbReference type="PANTHER" id="PTHR10869">
    <property type="entry name" value="PROLYL 4-HYDROXYLASE ALPHA SUBUNIT"/>
    <property type="match status" value="1"/>
</dbReference>
<keyword evidence="6" id="KW-0175">Coiled coil</keyword>
<dbReference type="InterPro" id="IPR006620">
    <property type="entry name" value="Pro_4_hyd_alph"/>
</dbReference>
<evidence type="ECO:0000313" key="9">
    <source>
        <dbReference type="EMBL" id="CAJ1935032.1"/>
    </source>
</evidence>
<evidence type="ECO:0000313" key="10">
    <source>
        <dbReference type="Proteomes" id="UP001295423"/>
    </source>
</evidence>